<protein>
    <recommendedName>
        <fullName evidence="1">glutathione transferase</fullName>
        <ecNumber evidence="1">2.5.1.18</ecNumber>
    </recommendedName>
</protein>
<dbReference type="Gene3D" id="1.20.1050.10">
    <property type="match status" value="1"/>
</dbReference>
<proteinExistence type="predicted"/>
<sequence length="255" mass="28940">MSARNRRPFIGSTSSDENARILADPNVSYRLLYWDVASVAASARDMLAYGKVKWANQLPVGNEWQEQKIPTPFGVMPVLNVISPDGKEVFLAESVVIDHYLAKRFGLLGDNEWEEFTIKGLYNNIHYLRERSFMNVTWTYEDKRKVALERFMNVTLPEFIANHQFHLKANGSNGHYVGNKHSLADIHLVNIMDHFSHLPTGATILAEFEKSEELMKVKKVVEQNPEIAAWRATEECKALAQGSIACYAQTAVPKE</sequence>
<dbReference type="SUPFAM" id="SSF47616">
    <property type="entry name" value="GST C-terminal domain-like"/>
    <property type="match status" value="1"/>
</dbReference>
<feature type="domain" description="GST N-terminal" evidence="4">
    <location>
        <begin position="27"/>
        <end position="109"/>
    </location>
</feature>
<evidence type="ECO:0000256" key="2">
    <source>
        <dbReference type="ARBA" id="ARBA00022679"/>
    </source>
</evidence>
<dbReference type="PROSITE" id="PS50405">
    <property type="entry name" value="GST_CTER"/>
    <property type="match status" value="1"/>
</dbReference>
<dbReference type="InterPro" id="IPR036249">
    <property type="entry name" value="Thioredoxin-like_sf"/>
</dbReference>
<dbReference type="InterPro" id="IPR004046">
    <property type="entry name" value="GST_C"/>
</dbReference>
<dbReference type="Pfam" id="PF14497">
    <property type="entry name" value="GST_C_3"/>
    <property type="match status" value="1"/>
</dbReference>
<dbReference type="InterPro" id="IPR004045">
    <property type="entry name" value="Glutathione_S-Trfase_N"/>
</dbReference>
<feature type="domain" description="GST C-terminal" evidence="5">
    <location>
        <begin position="111"/>
        <end position="239"/>
    </location>
</feature>
<dbReference type="PANTHER" id="PTHR11571">
    <property type="entry name" value="GLUTATHIONE S-TRANSFERASE"/>
    <property type="match status" value="1"/>
</dbReference>
<dbReference type="Proteomes" id="UP000703661">
    <property type="component" value="Unassembled WGS sequence"/>
</dbReference>
<comment type="catalytic activity">
    <reaction evidence="3">
        <text>RX + glutathione = an S-substituted glutathione + a halide anion + H(+)</text>
        <dbReference type="Rhea" id="RHEA:16437"/>
        <dbReference type="ChEBI" id="CHEBI:15378"/>
        <dbReference type="ChEBI" id="CHEBI:16042"/>
        <dbReference type="ChEBI" id="CHEBI:17792"/>
        <dbReference type="ChEBI" id="CHEBI:57925"/>
        <dbReference type="ChEBI" id="CHEBI:90779"/>
        <dbReference type="EC" id="2.5.1.18"/>
    </reaction>
</comment>
<dbReference type="InterPro" id="IPR010987">
    <property type="entry name" value="Glutathione-S-Trfase_C-like"/>
</dbReference>
<name>A0A9P6SZF0_9FUNG</name>
<dbReference type="OrthoDB" id="414243at2759"/>
<dbReference type="EMBL" id="JAAAID010000884">
    <property type="protein sequence ID" value="KAG0013159.1"/>
    <property type="molecule type" value="Genomic_DNA"/>
</dbReference>
<dbReference type="EC" id="2.5.1.18" evidence="1"/>
<dbReference type="SUPFAM" id="SSF52833">
    <property type="entry name" value="Thioredoxin-like"/>
    <property type="match status" value="1"/>
</dbReference>
<evidence type="ECO:0000256" key="3">
    <source>
        <dbReference type="ARBA" id="ARBA00047960"/>
    </source>
</evidence>
<organism evidence="6 7">
    <name type="scientific">Entomortierella chlamydospora</name>
    <dbReference type="NCBI Taxonomy" id="101097"/>
    <lineage>
        <taxon>Eukaryota</taxon>
        <taxon>Fungi</taxon>
        <taxon>Fungi incertae sedis</taxon>
        <taxon>Mucoromycota</taxon>
        <taxon>Mortierellomycotina</taxon>
        <taxon>Mortierellomycetes</taxon>
        <taxon>Mortierellales</taxon>
        <taxon>Mortierellaceae</taxon>
        <taxon>Entomortierella</taxon>
    </lineage>
</organism>
<evidence type="ECO:0000259" key="5">
    <source>
        <dbReference type="PROSITE" id="PS50405"/>
    </source>
</evidence>
<gene>
    <name evidence="6" type="primary">GSTS1_3</name>
    <name evidence="6" type="ORF">BGZ80_011252</name>
</gene>
<evidence type="ECO:0000313" key="7">
    <source>
        <dbReference type="Proteomes" id="UP000703661"/>
    </source>
</evidence>
<accession>A0A9P6SZF0</accession>
<dbReference type="InterPro" id="IPR050213">
    <property type="entry name" value="GST_superfamily"/>
</dbReference>
<dbReference type="AlphaFoldDB" id="A0A9P6SZF0"/>
<dbReference type="GO" id="GO:0004364">
    <property type="term" value="F:glutathione transferase activity"/>
    <property type="evidence" value="ECO:0007669"/>
    <property type="project" value="UniProtKB-EC"/>
</dbReference>
<dbReference type="Gene3D" id="3.40.30.10">
    <property type="entry name" value="Glutaredoxin"/>
    <property type="match status" value="1"/>
</dbReference>
<dbReference type="InterPro" id="IPR036282">
    <property type="entry name" value="Glutathione-S-Trfase_C_sf"/>
</dbReference>
<keyword evidence="2" id="KW-0808">Transferase</keyword>
<reference evidence="6" key="1">
    <citation type="journal article" date="2020" name="Fungal Divers.">
        <title>Resolving the Mortierellaceae phylogeny through synthesis of multi-gene phylogenetics and phylogenomics.</title>
        <authorList>
            <person name="Vandepol N."/>
            <person name="Liber J."/>
            <person name="Desiro A."/>
            <person name="Na H."/>
            <person name="Kennedy M."/>
            <person name="Barry K."/>
            <person name="Grigoriev I.V."/>
            <person name="Miller A.N."/>
            <person name="O'Donnell K."/>
            <person name="Stajich J.E."/>
            <person name="Bonito G."/>
        </authorList>
    </citation>
    <scope>NUCLEOTIDE SEQUENCE</scope>
    <source>
        <strain evidence="6">NRRL 2769</strain>
    </source>
</reference>
<keyword evidence="7" id="KW-1185">Reference proteome</keyword>
<evidence type="ECO:0000313" key="6">
    <source>
        <dbReference type="EMBL" id="KAG0013159.1"/>
    </source>
</evidence>
<evidence type="ECO:0000259" key="4">
    <source>
        <dbReference type="PROSITE" id="PS50404"/>
    </source>
</evidence>
<dbReference type="PROSITE" id="PS50404">
    <property type="entry name" value="GST_NTER"/>
    <property type="match status" value="1"/>
</dbReference>
<dbReference type="PANTHER" id="PTHR11571:SF224">
    <property type="entry name" value="HEMATOPOIETIC PROSTAGLANDIN D SYNTHASE"/>
    <property type="match status" value="1"/>
</dbReference>
<evidence type="ECO:0000256" key="1">
    <source>
        <dbReference type="ARBA" id="ARBA00012452"/>
    </source>
</evidence>
<comment type="caution">
    <text evidence="6">The sequence shown here is derived from an EMBL/GenBank/DDBJ whole genome shotgun (WGS) entry which is preliminary data.</text>
</comment>
<dbReference type="GO" id="GO:0006749">
    <property type="term" value="P:glutathione metabolic process"/>
    <property type="evidence" value="ECO:0007669"/>
    <property type="project" value="TreeGrafter"/>
</dbReference>